<sequence length="371" mass="41530">MSTQDPTDSEGTEADNNAFTSVENRSEILFLMDAQDANPNGDPLSPSNKPRQDPSTGQGIITDVRLKRYLRDQMAVECGDDQGVYIADVRTEAGNRKTRSELAETIADVDSPEDIGEGFFDDFLDTAVDVRFFGATFSFSIDENDEAQAIAKQIDNHLPAHLKGPVQISPGRTYHRVRENSGYNSLTSVISTNQNDDSGDEANEDRGNEQGGFQLDDHRIVYGLYGFSAVINEHNADDTRLRQSDVEWLDELFWKGVKNQANSRSKRGQHPRLYLRVEYDEGFHMGNLDRTLDLGENSDDVDALTSIHDVTVDISGLMETLEEAAERIQTVHILQDTRLTLEEDSNVLDQTLPDYIESELGVDVDRISLYE</sequence>
<evidence type="ECO:0000256" key="1">
    <source>
        <dbReference type="SAM" id="MobiDB-lite"/>
    </source>
</evidence>
<dbReference type="InterPro" id="IPR006482">
    <property type="entry name" value="Cas7_Csh2/Csh2"/>
</dbReference>
<dbReference type="EMBL" id="JBHUDM010000003">
    <property type="protein sequence ID" value="MFD1642679.1"/>
    <property type="molecule type" value="Genomic_DNA"/>
</dbReference>
<organism evidence="2 3">
    <name type="scientific">Halohasta litorea</name>
    <dbReference type="NCBI Taxonomy" id="869891"/>
    <lineage>
        <taxon>Archaea</taxon>
        <taxon>Methanobacteriati</taxon>
        <taxon>Methanobacteriota</taxon>
        <taxon>Stenosarchaea group</taxon>
        <taxon>Halobacteria</taxon>
        <taxon>Halobacteriales</taxon>
        <taxon>Haloferacaceae</taxon>
        <taxon>Halohasta</taxon>
    </lineage>
</organism>
<dbReference type="AlphaFoldDB" id="A0ABD6D8S9"/>
<feature type="compositionally biased region" description="Polar residues" evidence="1">
    <location>
        <begin position="45"/>
        <end position="59"/>
    </location>
</feature>
<gene>
    <name evidence="2" type="primary">cas7b</name>
    <name evidence="2" type="ORF">ACFSBW_12420</name>
</gene>
<proteinExistence type="predicted"/>
<comment type="caution">
    <text evidence="2">The sequence shown here is derived from an EMBL/GenBank/DDBJ whole genome shotgun (WGS) entry which is preliminary data.</text>
</comment>
<dbReference type="InterPro" id="IPR013419">
    <property type="entry name" value="CRISPR-assoc_prot_Cas7/Csh2"/>
</dbReference>
<feature type="region of interest" description="Disordered" evidence="1">
    <location>
        <begin position="185"/>
        <end position="212"/>
    </location>
</feature>
<accession>A0ABD6D8S9</accession>
<dbReference type="NCBIfam" id="TIGR02590">
    <property type="entry name" value="cas_Csh2"/>
    <property type="match status" value="1"/>
</dbReference>
<feature type="compositionally biased region" description="Polar residues" evidence="1">
    <location>
        <begin position="185"/>
        <end position="196"/>
    </location>
</feature>
<dbReference type="RefSeq" id="WP_256396078.1">
    <property type="nucleotide sequence ID" value="NZ_JANHDJ010000003.1"/>
</dbReference>
<name>A0ABD6D8S9_9EURY</name>
<feature type="compositionally biased region" description="Polar residues" evidence="1">
    <location>
        <begin position="14"/>
        <end position="23"/>
    </location>
</feature>
<dbReference type="Pfam" id="PF05107">
    <property type="entry name" value="Cas_Cas7"/>
    <property type="match status" value="1"/>
</dbReference>
<evidence type="ECO:0000313" key="2">
    <source>
        <dbReference type="EMBL" id="MFD1642679.1"/>
    </source>
</evidence>
<feature type="region of interest" description="Disordered" evidence="1">
    <location>
        <begin position="1"/>
        <end position="60"/>
    </location>
</feature>
<reference evidence="2 3" key="1">
    <citation type="journal article" date="2019" name="Int. J. Syst. Evol. Microbiol.">
        <title>The Global Catalogue of Microorganisms (GCM) 10K type strain sequencing project: providing services to taxonomists for standard genome sequencing and annotation.</title>
        <authorList>
            <consortium name="The Broad Institute Genomics Platform"/>
            <consortium name="The Broad Institute Genome Sequencing Center for Infectious Disease"/>
            <person name="Wu L."/>
            <person name="Ma J."/>
        </authorList>
    </citation>
    <scope>NUCLEOTIDE SEQUENCE [LARGE SCALE GENOMIC DNA]</scope>
    <source>
        <strain evidence="2 3">CGMCC 1.10593</strain>
    </source>
</reference>
<dbReference type="Proteomes" id="UP001597052">
    <property type="component" value="Unassembled WGS sequence"/>
</dbReference>
<evidence type="ECO:0000313" key="3">
    <source>
        <dbReference type="Proteomes" id="UP001597052"/>
    </source>
</evidence>
<keyword evidence="3" id="KW-1185">Reference proteome</keyword>
<protein>
    <submittedName>
        <fullName evidence="2">Type I-B CRISPR-associated protein Cas7/Csh2</fullName>
    </submittedName>
</protein>